<keyword evidence="7" id="KW-0131">Cell cycle</keyword>
<protein>
    <recommendedName>
        <fullName evidence="11">AAA+ ATPase domain-containing protein</fullName>
    </recommendedName>
</protein>
<dbReference type="Proteomes" id="UP000465112">
    <property type="component" value="Chromosome 6"/>
</dbReference>
<dbReference type="GO" id="GO:0000077">
    <property type="term" value="P:DNA damage checkpoint signaling"/>
    <property type="evidence" value="ECO:0007669"/>
    <property type="project" value="InterPro"/>
</dbReference>
<feature type="compositionally biased region" description="Acidic residues" evidence="8">
    <location>
        <begin position="647"/>
        <end position="659"/>
    </location>
</feature>
<evidence type="ECO:0000313" key="9">
    <source>
        <dbReference type="EMBL" id="KAF1388766.1"/>
    </source>
</evidence>
<dbReference type="PANTHER" id="PTHR12172:SF0">
    <property type="entry name" value="CELL CYCLE CHECKPOINT PROTEIN RAD17"/>
    <property type="match status" value="1"/>
</dbReference>
<dbReference type="FunFam" id="3.40.50.300:FF:001661">
    <property type="entry name" value="RAD17 checkpoint clamp loader component"/>
    <property type="match status" value="1"/>
</dbReference>
<evidence type="ECO:0000313" key="10">
    <source>
        <dbReference type="Proteomes" id="UP000465112"/>
    </source>
</evidence>
<comment type="subcellular location">
    <subcellularLocation>
        <location evidence="1">Nucleus</location>
    </subcellularLocation>
</comment>
<name>A0A6A5F2N3_PERFL</name>
<evidence type="ECO:0000256" key="2">
    <source>
        <dbReference type="ARBA" id="ARBA00006168"/>
    </source>
</evidence>
<evidence type="ECO:0000256" key="3">
    <source>
        <dbReference type="ARBA" id="ARBA00022741"/>
    </source>
</evidence>
<feature type="compositionally biased region" description="Basic and acidic residues" evidence="8">
    <location>
        <begin position="86"/>
        <end position="98"/>
    </location>
</feature>
<feature type="region of interest" description="Disordered" evidence="8">
    <location>
        <begin position="362"/>
        <end position="383"/>
    </location>
</feature>
<dbReference type="GO" id="GO:0006281">
    <property type="term" value="P:DNA repair"/>
    <property type="evidence" value="ECO:0007669"/>
    <property type="project" value="InterPro"/>
</dbReference>
<reference evidence="9 10" key="1">
    <citation type="submission" date="2019-06" db="EMBL/GenBank/DDBJ databases">
        <title>A chromosome-scale genome assembly of the European perch, Perca fluviatilis.</title>
        <authorList>
            <person name="Roques C."/>
            <person name="Zahm M."/>
            <person name="Cabau C."/>
            <person name="Klopp C."/>
            <person name="Bouchez O."/>
            <person name="Donnadieu C."/>
            <person name="Kuhl H."/>
            <person name="Gislard M."/>
            <person name="Guendouz S."/>
            <person name="Journot L."/>
            <person name="Haffray P."/>
            <person name="Bestin A."/>
            <person name="Morvezen R."/>
            <person name="Feron R."/>
            <person name="Wen M."/>
            <person name="Jouanno E."/>
            <person name="Herpin A."/>
            <person name="Schartl M."/>
            <person name="Postlethwait J."/>
            <person name="Schaerlinger B."/>
            <person name="Chardard D."/>
            <person name="Lecocq T."/>
            <person name="Poncet C."/>
            <person name="Jaffrelo L."/>
            <person name="Lampietro C."/>
            <person name="Guiguen Y."/>
        </authorList>
    </citation>
    <scope>NUCLEOTIDE SEQUENCE [LARGE SCALE GENOMIC DNA]</scope>
    <source>
        <tissue evidence="9">Blood</tissue>
    </source>
</reference>
<feature type="region of interest" description="Disordered" evidence="8">
    <location>
        <begin position="1"/>
        <end position="98"/>
    </location>
</feature>
<keyword evidence="3" id="KW-0547">Nucleotide-binding</keyword>
<evidence type="ECO:0000256" key="5">
    <source>
        <dbReference type="ARBA" id="ARBA00022840"/>
    </source>
</evidence>
<evidence type="ECO:0000256" key="6">
    <source>
        <dbReference type="ARBA" id="ARBA00023242"/>
    </source>
</evidence>
<evidence type="ECO:0000256" key="8">
    <source>
        <dbReference type="SAM" id="MobiDB-lite"/>
    </source>
</evidence>
<gene>
    <name evidence="9" type="ORF">PFLUV_G00066040</name>
</gene>
<dbReference type="EMBL" id="VHII01000006">
    <property type="protein sequence ID" value="KAF1388766.1"/>
    <property type="molecule type" value="Genomic_DNA"/>
</dbReference>
<dbReference type="AlphaFoldDB" id="A0A6A5F2N3"/>
<evidence type="ECO:0000256" key="4">
    <source>
        <dbReference type="ARBA" id="ARBA00022763"/>
    </source>
</evidence>
<keyword evidence="10" id="KW-1185">Reference proteome</keyword>
<comment type="caution">
    <text evidence="9">The sequence shown here is derived from an EMBL/GenBank/DDBJ whole genome shotgun (WGS) entry which is preliminary data.</text>
</comment>
<dbReference type="NCBIfam" id="TIGR00602">
    <property type="entry name" value="rad24"/>
    <property type="match status" value="1"/>
</dbReference>
<keyword evidence="4" id="KW-0227">DNA damage</keyword>
<proteinExistence type="inferred from homology"/>
<evidence type="ECO:0008006" key="11">
    <source>
        <dbReference type="Google" id="ProtNLM"/>
    </source>
</evidence>
<dbReference type="InterPro" id="IPR004582">
    <property type="entry name" value="Checkpoint_prot_Rad17_Rad24"/>
</dbReference>
<dbReference type="SUPFAM" id="SSF52540">
    <property type="entry name" value="P-loop containing nucleoside triphosphate hydrolases"/>
    <property type="match status" value="1"/>
</dbReference>
<dbReference type="GO" id="GO:0031389">
    <property type="term" value="C:Rad17 RFC-like complex"/>
    <property type="evidence" value="ECO:0007669"/>
    <property type="project" value="InterPro"/>
</dbReference>
<comment type="similarity">
    <text evidence="2">Belongs to the rad17/RAD24 family.</text>
</comment>
<feature type="region of interest" description="Disordered" evidence="8">
    <location>
        <begin position="598"/>
        <end position="659"/>
    </location>
</feature>
<dbReference type="GO" id="GO:0033314">
    <property type="term" value="P:mitotic DNA replication checkpoint signaling"/>
    <property type="evidence" value="ECO:0007669"/>
    <property type="project" value="TreeGrafter"/>
</dbReference>
<feature type="compositionally biased region" description="Basic and acidic residues" evidence="8">
    <location>
        <begin position="10"/>
        <end position="19"/>
    </location>
</feature>
<evidence type="ECO:0000256" key="1">
    <source>
        <dbReference type="ARBA" id="ARBA00004123"/>
    </source>
</evidence>
<accession>A0A6A5F2N3</accession>
<dbReference type="Gene3D" id="3.40.50.300">
    <property type="entry name" value="P-loop containing nucleotide triphosphate hydrolases"/>
    <property type="match status" value="1"/>
</dbReference>
<dbReference type="InterPro" id="IPR027417">
    <property type="entry name" value="P-loop_NTPase"/>
</dbReference>
<sequence length="659" mass="73492">MNCSPQCEAPRGRMDKLSVADKAASSKLNRWVDPSFTDLPGESFAPSRRRKGSQVLCPKAEPKRPRKRTKDAGSSEPYTSYLLKEPAQRDQDESWVDRYSPRSQADLAVHKKKIEEVENWMRVHSNASKGGILLLTGPSGCGKTATVQVLSRELGLRAQEWTNPSNPEPYSSSQHEWRTNGFPCSSQLTQFQDFLLRANKYNCLKMLGDGGTTDRKLILVEDFPNQFYRQPGSLHDILRRFVKTGRCPLVFIVSDSLSGDSSSRFLFPREIQEELDISSISFNPVAPTTMMKVLTRVSTLEAGKQSCGRMCVPDQAVLETLCSGSSGDIRSAINSLQFSSLPDSSLEKGLGRMKDRQTLLGKAVSRTNQRKKKSRLTKEKDEEQAIGGKDASLFLFRALGKILHCKRGKHEGAEAAECDTGPGLPSHLSHHHREALLVDPELVVERSHMSGEFFNLYLHQNYVDFFSQLEDVDRASEYLSDADLLTSDWTSRSTMVHYGSSVATRGLLHSNSQQVSVGFRPLHKPNWLLVNKKHRENCLAAQSLFRSFCLTPVSLQTELLPYLAQLTNPMRNQAQIAFIQDVGQMPLRRFPGRLKLEALTDKDPAQLERDSEEEEEGPAGVAEGPGGVEEGLPASQPQPTTSHGLLEEEDLLIEDYASD</sequence>
<dbReference type="PANTHER" id="PTHR12172">
    <property type="entry name" value="CELL CYCLE CHECKPOINT PROTEIN RAD17"/>
    <property type="match status" value="1"/>
</dbReference>
<dbReference type="GO" id="GO:0003689">
    <property type="term" value="F:DNA clamp loader activity"/>
    <property type="evidence" value="ECO:0007669"/>
    <property type="project" value="InterPro"/>
</dbReference>
<dbReference type="GO" id="GO:0005524">
    <property type="term" value="F:ATP binding"/>
    <property type="evidence" value="ECO:0007669"/>
    <property type="project" value="UniProtKB-KW"/>
</dbReference>
<keyword evidence="5" id="KW-0067">ATP-binding</keyword>
<feature type="compositionally biased region" description="Basic and acidic residues" evidence="8">
    <location>
        <begin position="598"/>
        <end position="609"/>
    </location>
</feature>
<dbReference type="InterPro" id="IPR018324">
    <property type="entry name" value="Rad17/Rad24_fun/met"/>
</dbReference>
<dbReference type="GO" id="GO:0003682">
    <property type="term" value="F:chromatin binding"/>
    <property type="evidence" value="ECO:0007669"/>
    <property type="project" value="TreeGrafter"/>
</dbReference>
<dbReference type="GO" id="GO:0005634">
    <property type="term" value="C:nucleus"/>
    <property type="evidence" value="ECO:0007669"/>
    <property type="project" value="UniProtKB-SubCell"/>
</dbReference>
<dbReference type="Pfam" id="PF03215">
    <property type="entry name" value="Rad17"/>
    <property type="match status" value="1"/>
</dbReference>
<organism evidence="9 10">
    <name type="scientific">Perca fluviatilis</name>
    <name type="common">European perch</name>
    <dbReference type="NCBI Taxonomy" id="8168"/>
    <lineage>
        <taxon>Eukaryota</taxon>
        <taxon>Metazoa</taxon>
        <taxon>Chordata</taxon>
        <taxon>Craniata</taxon>
        <taxon>Vertebrata</taxon>
        <taxon>Euteleostomi</taxon>
        <taxon>Actinopterygii</taxon>
        <taxon>Neopterygii</taxon>
        <taxon>Teleostei</taxon>
        <taxon>Neoteleostei</taxon>
        <taxon>Acanthomorphata</taxon>
        <taxon>Eupercaria</taxon>
        <taxon>Perciformes</taxon>
        <taxon>Percoidei</taxon>
        <taxon>Percidae</taxon>
        <taxon>Percinae</taxon>
        <taxon>Perca</taxon>
    </lineage>
</organism>
<keyword evidence="6" id="KW-0539">Nucleus</keyword>
<evidence type="ECO:0000256" key="7">
    <source>
        <dbReference type="ARBA" id="ARBA00023306"/>
    </source>
</evidence>